<reference evidence="3 4" key="1">
    <citation type="submission" date="2016-08" db="EMBL/GenBank/DDBJ databases">
        <authorList>
            <person name="Seilhamer J.J."/>
        </authorList>
    </citation>
    <scope>NUCLEOTIDE SEQUENCE [LARGE SCALE GENOMIC DNA]</scope>
    <source>
        <strain evidence="3 4">KCTC 42603</strain>
    </source>
</reference>
<sequence>MDTVKREFQQAFQRFDRWLSQELLPKWTTLGFADSGAALERFNAQGQPDWQADKRLRVQARQLFTLSYSYKNGLIPEAKALAAGVNRFIDTVCQDSLPGYYPMSLDASDNIKNAHADLYDIAFFFLAFAWQKSAFNDDSALEKARALALHINDVLASEHGGWLEGTYIHDVRCQNPHMHLFEAFLELYAASRDTFWLDMSASIYTLFEKHFYDAQHGVLLEFFTVDWQPCPDKGTVVEPGHMMEWVWLLNQYQRHSGISTQHYQQTLYTNARQMGLPDGYRWLADTVTPQGEVVSETFKSWPMTEWIKAALVMRDHADASTSNHYISDATFAINQLIDGFSHPTLPAHYTYVIAADGTPVEAMMPASTLYHLCMAHQEARSLYSELV</sequence>
<dbReference type="InterPro" id="IPR008928">
    <property type="entry name" value="6-hairpin_glycosidase_sf"/>
</dbReference>
<dbReference type="SUPFAM" id="SSF48208">
    <property type="entry name" value="Six-hairpin glycosidases"/>
    <property type="match status" value="1"/>
</dbReference>
<evidence type="ECO:0008006" key="5">
    <source>
        <dbReference type="Google" id="ProtNLM"/>
    </source>
</evidence>
<evidence type="ECO:0000313" key="3">
    <source>
        <dbReference type="EMBL" id="OFC70923.1"/>
    </source>
</evidence>
<organism evidence="3 4">
    <name type="scientific">Alteromonas confluentis</name>
    <dbReference type="NCBI Taxonomy" id="1656094"/>
    <lineage>
        <taxon>Bacteria</taxon>
        <taxon>Pseudomonadati</taxon>
        <taxon>Pseudomonadota</taxon>
        <taxon>Gammaproteobacteria</taxon>
        <taxon>Alteromonadales</taxon>
        <taxon>Alteromonadaceae</taxon>
        <taxon>Alteromonas/Salinimonas group</taxon>
        <taxon>Alteromonas</taxon>
    </lineage>
</organism>
<comment type="caution">
    <text evidence="3">The sequence shown here is derived from an EMBL/GenBank/DDBJ whole genome shotgun (WGS) entry which is preliminary data.</text>
</comment>
<dbReference type="AlphaFoldDB" id="A0A1E7ZBM6"/>
<dbReference type="InterPro" id="IPR010819">
    <property type="entry name" value="AGE/CE"/>
</dbReference>
<dbReference type="GO" id="GO:0016853">
    <property type="term" value="F:isomerase activity"/>
    <property type="evidence" value="ECO:0007669"/>
    <property type="project" value="UniProtKB-KW"/>
</dbReference>
<evidence type="ECO:0000256" key="2">
    <source>
        <dbReference type="ARBA" id="ARBA00023235"/>
    </source>
</evidence>
<keyword evidence="4" id="KW-1185">Reference proteome</keyword>
<proteinExistence type="inferred from homology"/>
<dbReference type="GO" id="GO:0005975">
    <property type="term" value="P:carbohydrate metabolic process"/>
    <property type="evidence" value="ECO:0007669"/>
    <property type="project" value="InterPro"/>
</dbReference>
<protein>
    <recommendedName>
        <fullName evidence="5">Mannose-6-phosphate isomerase</fullName>
    </recommendedName>
</protein>
<dbReference type="PANTHER" id="PTHR15108">
    <property type="entry name" value="N-ACYLGLUCOSAMINE-2-EPIMERASE"/>
    <property type="match status" value="1"/>
</dbReference>
<evidence type="ECO:0000256" key="1">
    <source>
        <dbReference type="ARBA" id="ARBA00008558"/>
    </source>
</evidence>
<dbReference type="STRING" id="1656094.BFC18_10800"/>
<accession>A0A1E7ZBM6</accession>
<dbReference type="EMBL" id="MDHN01000021">
    <property type="protein sequence ID" value="OFC70923.1"/>
    <property type="molecule type" value="Genomic_DNA"/>
</dbReference>
<dbReference type="Proteomes" id="UP000175691">
    <property type="component" value="Unassembled WGS sequence"/>
</dbReference>
<gene>
    <name evidence="3" type="ORF">BFC18_10800</name>
</gene>
<dbReference type="Pfam" id="PF07221">
    <property type="entry name" value="GlcNAc_2-epim"/>
    <property type="match status" value="1"/>
</dbReference>
<dbReference type="Gene3D" id="1.50.10.10">
    <property type="match status" value="1"/>
</dbReference>
<dbReference type="RefSeq" id="WP_070125316.1">
    <property type="nucleotide sequence ID" value="NZ_MDHN01000021.1"/>
</dbReference>
<comment type="similarity">
    <text evidence="1">Belongs to the N-acylglucosamine 2-epimerase family.</text>
</comment>
<dbReference type="OrthoDB" id="9806359at2"/>
<evidence type="ECO:0000313" key="4">
    <source>
        <dbReference type="Proteomes" id="UP000175691"/>
    </source>
</evidence>
<dbReference type="InterPro" id="IPR012341">
    <property type="entry name" value="6hp_glycosidase-like_sf"/>
</dbReference>
<keyword evidence="2" id="KW-0413">Isomerase</keyword>
<name>A0A1E7ZBM6_9ALTE</name>